<dbReference type="STRING" id="574375.AZF08_19920"/>
<accession>A0A073KBH1</accession>
<dbReference type="AlphaFoldDB" id="A0A073KBH1"/>
<organism evidence="1 2">
    <name type="scientific">Bacillus gaemokensis</name>
    <dbReference type="NCBI Taxonomy" id="574375"/>
    <lineage>
        <taxon>Bacteria</taxon>
        <taxon>Bacillati</taxon>
        <taxon>Bacillota</taxon>
        <taxon>Bacilli</taxon>
        <taxon>Bacillales</taxon>
        <taxon>Bacillaceae</taxon>
        <taxon>Bacillus</taxon>
        <taxon>Bacillus cereus group</taxon>
    </lineage>
</organism>
<keyword evidence="2" id="KW-1185">Reference proteome</keyword>
<comment type="caution">
    <text evidence="1">The sequence shown here is derived from an EMBL/GenBank/DDBJ whole genome shotgun (WGS) entry which is preliminary data.</text>
</comment>
<dbReference type="EMBL" id="JOTM01000011">
    <property type="protein sequence ID" value="KEK23910.1"/>
    <property type="molecule type" value="Genomic_DNA"/>
</dbReference>
<dbReference type="RefSeq" id="WP_033675004.1">
    <property type="nucleotide sequence ID" value="NZ_JOTM01000011.1"/>
</dbReference>
<dbReference type="Proteomes" id="UP000027778">
    <property type="component" value="Unassembled WGS sequence"/>
</dbReference>
<gene>
    <name evidence="1" type="ORF">BAGA_05635</name>
</gene>
<proteinExistence type="predicted"/>
<sequence length="83" mass="9856">MASKKRPVMFIPSNFTVAEKVRISFEDCNIKMHDGIEMLYANMYKDHFEGDLYYKGWDIYTEDNPVVFLDKIESVILQEERLV</sequence>
<evidence type="ECO:0000313" key="2">
    <source>
        <dbReference type="Proteomes" id="UP000027778"/>
    </source>
</evidence>
<dbReference type="OrthoDB" id="9908920at2"/>
<reference evidence="1 2" key="1">
    <citation type="submission" date="2014-06" db="EMBL/GenBank/DDBJ databases">
        <title>Draft genome sequence of Bacillus gaemokensis JCM 15801 (MCCC 1A00707).</title>
        <authorList>
            <person name="Lai Q."/>
            <person name="Liu Y."/>
            <person name="Shao Z."/>
        </authorList>
    </citation>
    <scope>NUCLEOTIDE SEQUENCE [LARGE SCALE GENOMIC DNA]</scope>
    <source>
        <strain evidence="1 2">JCM 15801</strain>
    </source>
</reference>
<name>A0A073KBH1_9BACI</name>
<protein>
    <submittedName>
        <fullName evidence="1">Uncharacterized protein</fullName>
    </submittedName>
</protein>
<evidence type="ECO:0000313" key="1">
    <source>
        <dbReference type="EMBL" id="KEK23910.1"/>
    </source>
</evidence>